<comment type="caution">
    <text evidence="4">The sequence shown here is derived from an EMBL/GenBank/DDBJ whole genome shotgun (WGS) entry which is preliminary data.</text>
</comment>
<evidence type="ECO:0000313" key="4">
    <source>
        <dbReference type="EMBL" id="RSI22225.1"/>
    </source>
</evidence>
<evidence type="ECO:0000256" key="3">
    <source>
        <dbReference type="SAM" id="Phobius"/>
    </source>
</evidence>
<dbReference type="InterPro" id="IPR013320">
    <property type="entry name" value="ConA-like_dom_sf"/>
</dbReference>
<evidence type="ECO:0000313" key="5">
    <source>
        <dbReference type="Proteomes" id="UP000280549"/>
    </source>
</evidence>
<organism evidence="4 5">
    <name type="scientific">Streptococcus sanguinis</name>
    <dbReference type="NCBI Taxonomy" id="1305"/>
    <lineage>
        <taxon>Bacteria</taxon>
        <taxon>Bacillati</taxon>
        <taxon>Bacillota</taxon>
        <taxon>Bacilli</taxon>
        <taxon>Lactobacillales</taxon>
        <taxon>Streptococcaceae</taxon>
        <taxon>Streptococcus</taxon>
    </lineage>
</organism>
<gene>
    <name evidence="4" type="ORF">D8881_11345</name>
</gene>
<dbReference type="GO" id="GO:0030420">
    <property type="term" value="P:establishment of competence for transformation"/>
    <property type="evidence" value="ECO:0007669"/>
    <property type="project" value="UniProtKB-KW"/>
</dbReference>
<comment type="subcellular location">
    <subcellularLocation>
        <location evidence="1">Cell surface</location>
    </subcellularLocation>
</comment>
<proteinExistence type="predicted"/>
<dbReference type="EMBL" id="RJMR01000012">
    <property type="protein sequence ID" value="RSI22225.1"/>
    <property type="molecule type" value="Genomic_DNA"/>
</dbReference>
<dbReference type="SUPFAM" id="SSF49899">
    <property type="entry name" value="Concanavalin A-like lectins/glucanases"/>
    <property type="match status" value="1"/>
</dbReference>
<dbReference type="NCBIfam" id="TIGR02532">
    <property type="entry name" value="IV_pilin_GFxxxE"/>
    <property type="match status" value="1"/>
</dbReference>
<evidence type="ECO:0000256" key="2">
    <source>
        <dbReference type="ARBA" id="ARBA00023287"/>
    </source>
</evidence>
<dbReference type="PROSITE" id="PS00409">
    <property type="entry name" value="PROKAR_NTER_METHYL"/>
    <property type="match status" value="1"/>
</dbReference>
<keyword evidence="3" id="KW-1133">Transmembrane helix</keyword>
<accession>A0ABD7JKM8</accession>
<feature type="transmembrane region" description="Helical" evidence="3">
    <location>
        <begin position="12"/>
        <end position="33"/>
    </location>
</feature>
<dbReference type="Pfam" id="PF07963">
    <property type="entry name" value="N_methyl"/>
    <property type="match status" value="1"/>
</dbReference>
<keyword evidence="3" id="KW-0472">Membrane</keyword>
<dbReference type="InterPro" id="IPR012902">
    <property type="entry name" value="N_methyl_site"/>
</dbReference>
<dbReference type="RefSeq" id="WP_125330457.1">
    <property type="nucleotide sequence ID" value="NZ_CP076612.1"/>
</dbReference>
<evidence type="ECO:0008006" key="6">
    <source>
        <dbReference type="Google" id="ProtNLM"/>
    </source>
</evidence>
<keyword evidence="2" id="KW-0178">Competence</keyword>
<dbReference type="AlphaFoldDB" id="A0ABD7JKM8"/>
<sequence length="497" mass="55264">MEKMRRTRGFTLVEVLIALILIGVIAAGLLTFFSTGYQNILGQRNQNALNFDIQEDFETRLAKIKKDGGSGNDVETFTYRIGKNGRSNSVSVKGTTLSYKDNKVKNIHLFAANKKEIPLDIPEDLVVSLKDTSRYYYYAGETSPTGQAGFKDNKQSTKAKIHTSSAWFLSESSINYNNSKIVPVGTLGPNIENTGFGIVLPKLPDDFQQISNNEKPIAITDEMRGRYLTFAARGINSFGRVGKYQEGPQRIWVMGLPNRGMRPNLLIHTDADLALMRNSDKTISAIPADGVAHTNTVVANYAETKKNGVYGPKVVIPVINYKEPAINQTRQLIALNGSNMQFSNHDFNKGYTTSILIGNRQQTGPLLTYKLDNSLNWTVSLEANGKIAIETVDNTNANNGGRQYANVILDYTKDNSIQVRASVTNKILTLEVFVNGALAHTHELFMERNGVTHDIKKSQIIFGGETFINEFAVYNKKLTDSEINILAEYFSDKYRAK</sequence>
<name>A0ABD7JKM8_STRSA</name>
<dbReference type="GO" id="GO:0009986">
    <property type="term" value="C:cell surface"/>
    <property type="evidence" value="ECO:0007669"/>
    <property type="project" value="UniProtKB-SubCell"/>
</dbReference>
<evidence type="ECO:0000256" key="1">
    <source>
        <dbReference type="ARBA" id="ARBA00004241"/>
    </source>
</evidence>
<dbReference type="Proteomes" id="UP000280549">
    <property type="component" value="Unassembled WGS sequence"/>
</dbReference>
<protein>
    <recommendedName>
        <fullName evidence="6">Prepilin-type N-terminal cleavage/methylation domain-containing protein</fullName>
    </recommendedName>
</protein>
<keyword evidence="3" id="KW-0812">Transmembrane</keyword>
<reference evidence="4 5" key="1">
    <citation type="submission" date="2018-11" db="EMBL/GenBank/DDBJ databases">
        <title>Species Designations Belie Phenotypic and Genotypic Heterogeneity in Oral Streptococci.</title>
        <authorList>
            <person name="Velsko I."/>
        </authorList>
    </citation>
    <scope>NUCLEOTIDE SEQUENCE [LARGE SCALE GENOMIC DNA]</scope>
    <source>
        <strain evidence="4 5">BCC20</strain>
    </source>
</reference>